<dbReference type="Gene3D" id="3.60.10.10">
    <property type="entry name" value="Endonuclease/exonuclease/phosphatase"/>
    <property type="match status" value="1"/>
</dbReference>
<dbReference type="InterPro" id="IPR036691">
    <property type="entry name" value="Endo/exonu/phosph_ase_sf"/>
</dbReference>
<proteinExistence type="predicted"/>
<evidence type="ECO:0000313" key="3">
    <source>
        <dbReference type="Proteomes" id="UP000762676"/>
    </source>
</evidence>
<protein>
    <submittedName>
        <fullName evidence="2">Craniofacial development protein 2-like</fullName>
    </submittedName>
</protein>
<accession>A0AAV4HFM3</accession>
<sequence length="389" mass="44487">MYYSCREDGLHIGGVAKVLDKVRNKSLLEWEPVNDRIIRVRLYSKYTETTIVQCYAPAEVSLEENKDEFYLHLQGILTTVPMHDILMVLGDLNSKVGNNNNGFESNVGKHGLRLRNDNGQRFLNLREENDLIIEGTFFKYKKIHKETWNSPDGVTGNQIDHMAIIHRWRSSLQDVRAIRGGDIGSDHNLVLSKLKLKLRSVKKDKRPLQFDSSKLKNPVNKETFSTELSNHFHLLSDLPIDDLDEYFKDVQEAFTASSNGLLGYILHVNTKKPWISWHIWEFIEERKVLKQNHSESKGNNAADAAEKCKAKSKEVKASAKQGKRQFTGDKAKEAQTEASKLDTQTLYIITRKLTAQVLAKPQLSRTKPEMLSLEKKISALVGQNILRDF</sequence>
<dbReference type="InterPro" id="IPR027124">
    <property type="entry name" value="Swc5/CFDP1/2"/>
</dbReference>
<dbReference type="Proteomes" id="UP000762676">
    <property type="component" value="Unassembled WGS sequence"/>
</dbReference>
<evidence type="ECO:0000256" key="1">
    <source>
        <dbReference type="SAM" id="MobiDB-lite"/>
    </source>
</evidence>
<evidence type="ECO:0000313" key="2">
    <source>
        <dbReference type="EMBL" id="GFR96212.1"/>
    </source>
</evidence>
<gene>
    <name evidence="2" type="ORF">ElyMa_002715100</name>
</gene>
<dbReference type="CDD" id="cd09076">
    <property type="entry name" value="L1-EN"/>
    <property type="match status" value="1"/>
</dbReference>
<dbReference type="SUPFAM" id="SSF56219">
    <property type="entry name" value="DNase I-like"/>
    <property type="match status" value="1"/>
</dbReference>
<comment type="caution">
    <text evidence="2">The sequence shown here is derived from an EMBL/GenBank/DDBJ whole genome shotgun (WGS) entry which is preliminary data.</text>
</comment>
<dbReference type="PANTHER" id="PTHR23227">
    <property type="entry name" value="BUCENTAUR RELATED"/>
    <property type="match status" value="1"/>
</dbReference>
<dbReference type="PANTHER" id="PTHR23227:SF67">
    <property type="entry name" value="CRANIOFACIAL DEVELOPMENT PROTEIN 2-LIKE"/>
    <property type="match status" value="1"/>
</dbReference>
<organism evidence="2 3">
    <name type="scientific">Elysia marginata</name>
    <dbReference type="NCBI Taxonomy" id="1093978"/>
    <lineage>
        <taxon>Eukaryota</taxon>
        <taxon>Metazoa</taxon>
        <taxon>Spiralia</taxon>
        <taxon>Lophotrochozoa</taxon>
        <taxon>Mollusca</taxon>
        <taxon>Gastropoda</taxon>
        <taxon>Heterobranchia</taxon>
        <taxon>Euthyneura</taxon>
        <taxon>Panpulmonata</taxon>
        <taxon>Sacoglossa</taxon>
        <taxon>Placobranchoidea</taxon>
        <taxon>Plakobranchidae</taxon>
        <taxon>Elysia</taxon>
    </lineage>
</organism>
<keyword evidence="3" id="KW-1185">Reference proteome</keyword>
<reference evidence="2 3" key="1">
    <citation type="journal article" date="2021" name="Elife">
        <title>Chloroplast acquisition without the gene transfer in kleptoplastic sea slugs, Plakobranchus ocellatus.</title>
        <authorList>
            <person name="Maeda T."/>
            <person name="Takahashi S."/>
            <person name="Yoshida T."/>
            <person name="Shimamura S."/>
            <person name="Takaki Y."/>
            <person name="Nagai Y."/>
            <person name="Toyoda A."/>
            <person name="Suzuki Y."/>
            <person name="Arimoto A."/>
            <person name="Ishii H."/>
            <person name="Satoh N."/>
            <person name="Nishiyama T."/>
            <person name="Hasebe M."/>
            <person name="Maruyama T."/>
            <person name="Minagawa J."/>
            <person name="Obokata J."/>
            <person name="Shigenobu S."/>
        </authorList>
    </citation>
    <scope>NUCLEOTIDE SEQUENCE [LARGE SCALE GENOMIC DNA]</scope>
</reference>
<dbReference type="AlphaFoldDB" id="A0AAV4HFM3"/>
<dbReference type="EMBL" id="BMAT01005576">
    <property type="protein sequence ID" value="GFR96212.1"/>
    <property type="molecule type" value="Genomic_DNA"/>
</dbReference>
<feature type="region of interest" description="Disordered" evidence="1">
    <location>
        <begin position="313"/>
        <end position="334"/>
    </location>
</feature>
<name>A0AAV4HFM3_9GAST</name>